<reference evidence="4" key="1">
    <citation type="journal article" date="2021" name="Syst. Appl. Microbiol.">
        <title>Roseomonas hellenica sp. nov., isolated from roots of wild-growing Alkanna tinctoria.</title>
        <authorList>
            <person name="Rat A."/>
            <person name="Naranjo H.D."/>
            <person name="Lebbe L."/>
            <person name="Cnockaert M."/>
            <person name="Krigas N."/>
            <person name="Grigoriadou K."/>
            <person name="Maloupa E."/>
            <person name="Willems A."/>
        </authorList>
    </citation>
    <scope>NUCLEOTIDE SEQUENCE [LARGE SCALE GENOMIC DNA]</scope>
    <source>
        <strain evidence="4">LMG 31159</strain>
    </source>
</reference>
<dbReference type="SUPFAM" id="SSF54506">
    <property type="entry name" value="Diaminopimelate epimerase-like"/>
    <property type="match status" value="2"/>
</dbReference>
<sequence length="368" mass="38579">MRGGTSKGLYFRSDDLPPAGAERDAVLKALIGSEDLLQIDGLGGSRLVTAKLAIIGPSSRPDADVDYTYGIVPPGRGIVVYTSNCGNISAGVGPFAIDEGMVAARDPVTTVRIHNTNTGKLLVAHVPVQGRRAKVKGDFTIPGVPGSGAEIFLDYSGTAGAKTGRTLPTGAATDTLTMEDGRSFRVTLGDVANPAVFVAAEELGLTGSELPDAINADSALIATLLELRGRAAAMMGLAPDWRSAEAVTPALPMVMLVAPPASYADAQERAVDAEALDLRARMIFYNRCHESMPGTGSMCLAAMSRIPGTVVRDAMRMRNADSLRIGHPLGVMEVVVRAADAPGEPRFERLGFGRTARRLMQGTAFVMT</sequence>
<protein>
    <submittedName>
        <fullName evidence="3">PrpF protein</fullName>
    </submittedName>
</protein>
<keyword evidence="4" id="KW-1185">Reference proteome</keyword>
<evidence type="ECO:0000256" key="2">
    <source>
        <dbReference type="ARBA" id="ARBA00023235"/>
    </source>
</evidence>
<keyword evidence="2" id="KW-0413">Isomerase</keyword>
<gene>
    <name evidence="3" type="ORF">GXW78_10740</name>
</gene>
<evidence type="ECO:0000256" key="1">
    <source>
        <dbReference type="ARBA" id="ARBA00007673"/>
    </source>
</evidence>
<organism evidence="3 4">
    <name type="scientific">Neoroseomonas terrae</name>
    <dbReference type="NCBI Taxonomy" id="424799"/>
    <lineage>
        <taxon>Bacteria</taxon>
        <taxon>Pseudomonadati</taxon>
        <taxon>Pseudomonadota</taxon>
        <taxon>Alphaproteobacteria</taxon>
        <taxon>Acetobacterales</taxon>
        <taxon>Acetobacteraceae</taxon>
        <taxon>Neoroseomonas</taxon>
    </lineage>
</organism>
<dbReference type="PANTHER" id="PTHR43709">
    <property type="entry name" value="ACONITATE ISOMERASE-RELATED"/>
    <property type="match status" value="1"/>
</dbReference>
<evidence type="ECO:0000313" key="3">
    <source>
        <dbReference type="EMBL" id="MBR0650140.1"/>
    </source>
</evidence>
<name>A0ABS5EGJ8_9PROT</name>
<dbReference type="Gene3D" id="3.10.310.10">
    <property type="entry name" value="Diaminopimelate Epimerase, Chain A, domain 1"/>
    <property type="match status" value="2"/>
</dbReference>
<accession>A0ABS5EGJ8</accession>
<comment type="caution">
    <text evidence="3">The sequence shown here is derived from an EMBL/GenBank/DDBJ whole genome shotgun (WGS) entry which is preliminary data.</text>
</comment>
<proteinExistence type="inferred from homology"/>
<dbReference type="EMBL" id="JAAEDI010000010">
    <property type="protein sequence ID" value="MBR0650140.1"/>
    <property type="molecule type" value="Genomic_DNA"/>
</dbReference>
<comment type="similarity">
    <text evidence="1">Belongs to the PrpF family.</text>
</comment>
<dbReference type="Proteomes" id="UP000698752">
    <property type="component" value="Unassembled WGS sequence"/>
</dbReference>
<evidence type="ECO:0000313" key="4">
    <source>
        <dbReference type="Proteomes" id="UP000698752"/>
    </source>
</evidence>
<dbReference type="InterPro" id="IPR007400">
    <property type="entry name" value="PrpF-like"/>
</dbReference>
<dbReference type="Pfam" id="PF04303">
    <property type="entry name" value="PrpF"/>
    <property type="match status" value="1"/>
</dbReference>
<dbReference type="PANTHER" id="PTHR43709:SF2">
    <property type="entry name" value="DUF453 DOMAIN PROTEIN (AFU_ORTHOLOGUE AFUA_6G00360)"/>
    <property type="match status" value="1"/>
</dbReference>